<feature type="transmembrane region" description="Helical" evidence="1">
    <location>
        <begin position="181"/>
        <end position="201"/>
    </location>
</feature>
<dbReference type="AlphaFoldDB" id="A0A1H5JS30"/>
<dbReference type="SUPFAM" id="SSF48619">
    <property type="entry name" value="Phospholipase A2, PLA2"/>
    <property type="match status" value="1"/>
</dbReference>
<reference evidence="4" key="1">
    <citation type="submission" date="2016-10" db="EMBL/GenBank/DDBJ databases">
        <authorList>
            <person name="Varghese N."/>
        </authorList>
    </citation>
    <scope>NUCLEOTIDE SEQUENCE [LARGE SCALE GENOMIC DNA]</scope>
    <source>
        <strain evidence="4">DSM 44719</strain>
    </source>
</reference>
<organism evidence="3 4">
    <name type="scientific">Rhodococcus jostii</name>
    <dbReference type="NCBI Taxonomy" id="132919"/>
    <lineage>
        <taxon>Bacteria</taxon>
        <taxon>Bacillati</taxon>
        <taxon>Actinomycetota</taxon>
        <taxon>Actinomycetes</taxon>
        <taxon>Mycobacteriales</taxon>
        <taxon>Nocardiaceae</taxon>
        <taxon>Rhodococcus</taxon>
    </lineage>
</organism>
<name>A0A1H5JS30_RHOJO</name>
<evidence type="ECO:0000313" key="4">
    <source>
        <dbReference type="Proteomes" id="UP000183407"/>
    </source>
</evidence>
<dbReference type="RefSeq" id="WP_073359179.1">
    <property type="nucleotide sequence ID" value="NZ_FNTL01000004.1"/>
</dbReference>
<keyword evidence="1" id="KW-0472">Membrane</keyword>
<dbReference type="GO" id="GO:0004623">
    <property type="term" value="F:phospholipase A2 activity"/>
    <property type="evidence" value="ECO:0007669"/>
    <property type="project" value="InterPro"/>
</dbReference>
<evidence type="ECO:0000256" key="2">
    <source>
        <dbReference type="SAM" id="SignalP"/>
    </source>
</evidence>
<dbReference type="Proteomes" id="UP000183407">
    <property type="component" value="Unassembled WGS sequence"/>
</dbReference>
<sequence>MRTTGTRKTTWAAVACAATAILTTTGFAGTGAASTPRHENVAASAAVHMLTSPEELSEDSIPADFDSVMGYTPVRIDGMLANPGGDCSSPVPLPLEFDTSCKAHDLGYDLLRYASRSGEDLGPWARQSIDAQLDQRMHAACDTRADEQARAQCFVMANVATTFVTGNSWRQGYSAPVTESGLPYALAGGVGIVLLAGAAAWSIRRRPQPVGAVA</sequence>
<gene>
    <name evidence="3" type="ORF">SAMN04490220_8289</name>
</gene>
<dbReference type="Gene3D" id="1.20.90.10">
    <property type="entry name" value="Phospholipase A2 domain"/>
    <property type="match status" value="1"/>
</dbReference>
<keyword evidence="2" id="KW-0732">Signal</keyword>
<keyword evidence="1" id="KW-1133">Transmembrane helix</keyword>
<evidence type="ECO:0000313" key="3">
    <source>
        <dbReference type="EMBL" id="SEE54458.1"/>
    </source>
</evidence>
<accession>A0A1H5JS30</accession>
<dbReference type="GO" id="GO:0050482">
    <property type="term" value="P:arachidonate secretion"/>
    <property type="evidence" value="ECO:0007669"/>
    <property type="project" value="InterPro"/>
</dbReference>
<dbReference type="EMBL" id="FNTL01000004">
    <property type="protein sequence ID" value="SEE54458.1"/>
    <property type="molecule type" value="Genomic_DNA"/>
</dbReference>
<dbReference type="OrthoDB" id="3389925at2"/>
<evidence type="ECO:0008006" key="5">
    <source>
        <dbReference type="Google" id="ProtNLM"/>
    </source>
</evidence>
<dbReference type="InterPro" id="IPR036444">
    <property type="entry name" value="PLipase_A2_dom_sf"/>
</dbReference>
<dbReference type="GO" id="GO:0006644">
    <property type="term" value="P:phospholipid metabolic process"/>
    <property type="evidence" value="ECO:0007669"/>
    <property type="project" value="InterPro"/>
</dbReference>
<feature type="chain" id="PRO_5039386515" description="Phospholipase A2" evidence="2">
    <location>
        <begin position="29"/>
        <end position="214"/>
    </location>
</feature>
<protein>
    <recommendedName>
        <fullName evidence="5">Phospholipase A2</fullName>
    </recommendedName>
</protein>
<feature type="signal peptide" evidence="2">
    <location>
        <begin position="1"/>
        <end position="28"/>
    </location>
</feature>
<evidence type="ECO:0000256" key="1">
    <source>
        <dbReference type="SAM" id="Phobius"/>
    </source>
</evidence>
<keyword evidence="1" id="KW-0812">Transmembrane</keyword>
<proteinExistence type="predicted"/>